<evidence type="ECO:0000313" key="2">
    <source>
        <dbReference type="Proteomes" id="UP000270205"/>
    </source>
</evidence>
<proteinExistence type="predicted"/>
<dbReference type="Proteomes" id="UP000270205">
    <property type="component" value="Unassembled WGS sequence"/>
</dbReference>
<comment type="caution">
    <text evidence="1">The sequence shown here is derived from an EMBL/GenBank/DDBJ whole genome shotgun (WGS) entry which is preliminary data.</text>
</comment>
<reference evidence="1 2" key="1">
    <citation type="submission" date="2018-11" db="EMBL/GenBank/DDBJ databases">
        <authorList>
            <consortium name="Pathogen Informatics"/>
        </authorList>
    </citation>
    <scope>NUCLEOTIDE SEQUENCE [LARGE SCALE GENOMIC DNA]</scope>
    <source>
        <strain evidence="1 2">NCTC12929</strain>
    </source>
</reference>
<gene>
    <name evidence="1" type="ORF">NCTC12929_00019</name>
</gene>
<dbReference type="EMBL" id="UYIV01000001">
    <property type="protein sequence ID" value="VDH02558.1"/>
    <property type="molecule type" value="Genomic_DNA"/>
</dbReference>
<name>A0A7Z8YLB2_9FLAO</name>
<organism evidence="1 2">
    <name type="scientific">Bergeyella zoohelcum</name>
    <dbReference type="NCBI Taxonomy" id="1015"/>
    <lineage>
        <taxon>Bacteria</taxon>
        <taxon>Pseudomonadati</taxon>
        <taxon>Bacteroidota</taxon>
        <taxon>Flavobacteriia</taxon>
        <taxon>Flavobacteriales</taxon>
        <taxon>Weeksellaceae</taxon>
        <taxon>Bergeyella</taxon>
    </lineage>
</organism>
<protein>
    <submittedName>
        <fullName evidence="1">Uncharacterized protein</fullName>
    </submittedName>
</protein>
<sequence length="75" mass="8970">MTKKETAKPKQKPFNDELYNSLMLQNKLLSERIKAIERNRAYECDLKNQCYFFILQNGLLDKFREYSKSHPVAKI</sequence>
<dbReference type="RefSeq" id="WP_125150332.1">
    <property type="nucleotide sequence ID" value="NZ_UYIV01000001.1"/>
</dbReference>
<dbReference type="AlphaFoldDB" id="A0A7Z8YLB2"/>
<accession>A0A7Z8YLB2</accession>
<evidence type="ECO:0000313" key="1">
    <source>
        <dbReference type="EMBL" id="VDH02558.1"/>
    </source>
</evidence>